<evidence type="ECO:0000256" key="1">
    <source>
        <dbReference type="SAM" id="MobiDB-lite"/>
    </source>
</evidence>
<accession>A0A1D2MPL1</accession>
<organism evidence="2 3">
    <name type="scientific">Orchesella cincta</name>
    <name type="common">Springtail</name>
    <name type="synonym">Podura cincta</name>
    <dbReference type="NCBI Taxonomy" id="48709"/>
    <lineage>
        <taxon>Eukaryota</taxon>
        <taxon>Metazoa</taxon>
        <taxon>Ecdysozoa</taxon>
        <taxon>Arthropoda</taxon>
        <taxon>Hexapoda</taxon>
        <taxon>Collembola</taxon>
        <taxon>Entomobryomorpha</taxon>
        <taxon>Entomobryoidea</taxon>
        <taxon>Orchesellidae</taxon>
        <taxon>Orchesellinae</taxon>
        <taxon>Orchesella</taxon>
    </lineage>
</organism>
<evidence type="ECO:0000313" key="3">
    <source>
        <dbReference type="Proteomes" id="UP000094527"/>
    </source>
</evidence>
<name>A0A1D2MPL1_ORCCI</name>
<dbReference type="EMBL" id="LJIJ01000724">
    <property type="protein sequence ID" value="ODM94997.1"/>
    <property type="molecule type" value="Genomic_DNA"/>
</dbReference>
<dbReference type="AlphaFoldDB" id="A0A1D2MPL1"/>
<protein>
    <submittedName>
        <fullName evidence="2">Uncharacterized protein</fullName>
    </submittedName>
</protein>
<comment type="caution">
    <text evidence="2">The sequence shown here is derived from an EMBL/GenBank/DDBJ whole genome shotgun (WGS) entry which is preliminary data.</text>
</comment>
<evidence type="ECO:0000313" key="2">
    <source>
        <dbReference type="EMBL" id="ODM94997.1"/>
    </source>
</evidence>
<dbReference type="Proteomes" id="UP000094527">
    <property type="component" value="Unassembled WGS sequence"/>
</dbReference>
<keyword evidence="3" id="KW-1185">Reference proteome</keyword>
<sequence length="94" mass="10164">MTTARVLVEYNRNCSSLNTTIKTSELVHPQNGRAEWQCESGGITGTDHQPDVGARGSSTCHGVPPQVWDFRLPCSQPERKSSGGHSCPNSNDVP</sequence>
<reference evidence="2 3" key="1">
    <citation type="journal article" date="2016" name="Genome Biol. Evol.">
        <title>Gene Family Evolution Reflects Adaptation to Soil Environmental Stressors in the Genome of the Collembolan Orchesella cincta.</title>
        <authorList>
            <person name="Faddeeva-Vakhrusheva A."/>
            <person name="Derks M.F."/>
            <person name="Anvar S.Y."/>
            <person name="Agamennone V."/>
            <person name="Suring W."/>
            <person name="Smit S."/>
            <person name="van Straalen N.M."/>
            <person name="Roelofs D."/>
        </authorList>
    </citation>
    <scope>NUCLEOTIDE SEQUENCE [LARGE SCALE GENOMIC DNA]</scope>
    <source>
        <tissue evidence="2">Mixed pool</tissue>
    </source>
</reference>
<feature type="compositionally biased region" description="Polar residues" evidence="1">
    <location>
        <begin position="83"/>
        <end position="94"/>
    </location>
</feature>
<gene>
    <name evidence="2" type="ORF">Ocin01_11685</name>
</gene>
<feature type="region of interest" description="Disordered" evidence="1">
    <location>
        <begin position="40"/>
        <end position="94"/>
    </location>
</feature>
<proteinExistence type="predicted"/>